<proteinExistence type="predicted"/>
<evidence type="ECO:0000313" key="4">
    <source>
        <dbReference type="EMBL" id="MBR7554695.1"/>
    </source>
</evidence>
<dbReference type="InterPro" id="IPR006127">
    <property type="entry name" value="ZnuA-like"/>
</dbReference>
<dbReference type="RefSeq" id="WP_212371111.1">
    <property type="nucleotide sequence ID" value="NZ_JAGSIE010000036.1"/>
</dbReference>
<feature type="chain" id="PRO_5039720628" evidence="3">
    <location>
        <begin position="19"/>
        <end position="331"/>
    </location>
</feature>
<accession>A0A941HUA8</accession>
<keyword evidence="3" id="KW-0732">Signal</keyword>
<evidence type="ECO:0000313" key="5">
    <source>
        <dbReference type="Proteomes" id="UP000675431"/>
    </source>
</evidence>
<dbReference type="GO" id="GO:0030001">
    <property type="term" value="P:metal ion transport"/>
    <property type="evidence" value="ECO:0007669"/>
    <property type="project" value="InterPro"/>
</dbReference>
<name>A0A941HUA8_9BACI</name>
<feature type="compositionally biased region" description="Basic and acidic residues" evidence="2">
    <location>
        <begin position="125"/>
        <end position="135"/>
    </location>
</feature>
<dbReference type="PANTHER" id="PTHR42953">
    <property type="entry name" value="HIGH-AFFINITY ZINC UPTAKE SYSTEM PROTEIN ZNUA-RELATED"/>
    <property type="match status" value="1"/>
</dbReference>
<keyword evidence="5" id="KW-1185">Reference proteome</keyword>
<reference evidence="4 5" key="1">
    <citation type="submission" date="2021-04" db="EMBL/GenBank/DDBJ databases">
        <title>Allobacillus sp. nov. SKP8-2 isolated from shrimp paste.</title>
        <authorList>
            <person name="Tanasupawat S."/>
            <person name="Yiamsombat S."/>
            <person name="Kanchanasin P."/>
            <person name="Kuncharoen N."/>
        </authorList>
    </citation>
    <scope>NUCLEOTIDE SEQUENCE [LARGE SCALE GENOMIC DNA]</scope>
    <source>
        <strain evidence="4 5">SKP8-2</strain>
    </source>
</reference>
<comment type="caution">
    <text evidence="4">The sequence shown here is derived from an EMBL/GenBank/DDBJ whole genome shotgun (WGS) entry which is preliminary data.</text>
</comment>
<dbReference type="SUPFAM" id="SSF53807">
    <property type="entry name" value="Helical backbone' metal receptor"/>
    <property type="match status" value="1"/>
</dbReference>
<dbReference type="InterPro" id="IPR050492">
    <property type="entry name" value="Bact_metal-bind_prot9"/>
</dbReference>
<dbReference type="GO" id="GO:0046872">
    <property type="term" value="F:metal ion binding"/>
    <property type="evidence" value="ECO:0007669"/>
    <property type="project" value="InterPro"/>
</dbReference>
<evidence type="ECO:0000256" key="2">
    <source>
        <dbReference type="SAM" id="MobiDB-lite"/>
    </source>
</evidence>
<feature type="region of interest" description="Disordered" evidence="2">
    <location>
        <begin position="125"/>
        <end position="156"/>
    </location>
</feature>
<evidence type="ECO:0000256" key="3">
    <source>
        <dbReference type="SAM" id="SignalP"/>
    </source>
</evidence>
<dbReference type="PROSITE" id="PS51257">
    <property type="entry name" value="PROKAR_LIPOPROTEIN"/>
    <property type="match status" value="1"/>
</dbReference>
<feature type="signal peptide" evidence="3">
    <location>
        <begin position="1"/>
        <end position="18"/>
    </location>
</feature>
<evidence type="ECO:0000256" key="1">
    <source>
        <dbReference type="SAM" id="Coils"/>
    </source>
</evidence>
<dbReference type="Proteomes" id="UP000675431">
    <property type="component" value="Unassembled WGS sequence"/>
</dbReference>
<gene>
    <name evidence="4" type="ORF">KC820_11215</name>
</gene>
<keyword evidence="1" id="KW-0175">Coiled coil</keyword>
<sequence>MKKLIFALFLLTIVLLSACQSTDESQNEKSHSVAVSMYPIEFLISEIAKDHVDVETVIPPGTDPHIYEPSSKKMIELSSNDAFFYIGDQMEAFGETLAGTFAEQGLSIYQLADHKELFEQNSDVHADESHDHNDHGEDDTESHEQDHHEEHSGADGIHVHDYNPHFWLDPVRMSLAAEIITQDLIELYPKLEDDFNQNLETLQNDLHELHLEFQALQDEEYTLFVTHKAFDYWTERYGIEQLSVRGVSSSQEPSQNELRKIFDEVEEHNINHIILETISQDRLAMTIAEEMGLRVLYMHNLEALTEENIQQNKDYFDLMRENINTIQKTKQ</sequence>
<feature type="compositionally biased region" description="Basic and acidic residues" evidence="2">
    <location>
        <begin position="142"/>
        <end position="156"/>
    </location>
</feature>
<dbReference type="Pfam" id="PF01297">
    <property type="entry name" value="ZnuA"/>
    <property type="match status" value="1"/>
</dbReference>
<dbReference type="EMBL" id="JAGSIE010000036">
    <property type="protein sequence ID" value="MBR7554695.1"/>
    <property type="molecule type" value="Genomic_DNA"/>
</dbReference>
<dbReference type="AlphaFoldDB" id="A0A941HUA8"/>
<organism evidence="4 5">
    <name type="scientific">Allobacillus saliphilus</name>
    <dbReference type="NCBI Taxonomy" id="2912308"/>
    <lineage>
        <taxon>Bacteria</taxon>
        <taxon>Bacillati</taxon>
        <taxon>Bacillota</taxon>
        <taxon>Bacilli</taxon>
        <taxon>Bacillales</taxon>
        <taxon>Bacillaceae</taxon>
        <taxon>Allobacillus</taxon>
    </lineage>
</organism>
<protein>
    <submittedName>
        <fullName evidence="4">Zinc ABC transporter substrate-binding protein</fullName>
    </submittedName>
</protein>
<dbReference type="PANTHER" id="PTHR42953:SF8">
    <property type="entry name" value="ZINT DOMAIN-CONTAINING PROTEIN"/>
    <property type="match status" value="1"/>
</dbReference>
<dbReference type="Gene3D" id="3.40.50.1980">
    <property type="entry name" value="Nitrogenase molybdenum iron protein domain"/>
    <property type="match status" value="2"/>
</dbReference>
<feature type="coiled-coil region" evidence="1">
    <location>
        <begin position="192"/>
        <end position="219"/>
    </location>
</feature>